<evidence type="ECO:0000313" key="2">
    <source>
        <dbReference type="EMBL" id="MDQ0204173.1"/>
    </source>
</evidence>
<organism evidence="2 3">
    <name type="scientific">Pectinatus haikarae</name>
    <dbReference type="NCBI Taxonomy" id="349096"/>
    <lineage>
        <taxon>Bacteria</taxon>
        <taxon>Bacillati</taxon>
        <taxon>Bacillota</taxon>
        <taxon>Negativicutes</taxon>
        <taxon>Selenomonadales</taxon>
        <taxon>Selenomonadaceae</taxon>
        <taxon>Pectinatus</taxon>
    </lineage>
</organism>
<comment type="caution">
    <text evidence="2">The sequence shown here is derived from an EMBL/GenBank/DDBJ whole genome shotgun (WGS) entry which is preliminary data.</text>
</comment>
<keyword evidence="2" id="KW-0456">Lyase</keyword>
<dbReference type="RefSeq" id="WP_307224393.1">
    <property type="nucleotide sequence ID" value="NZ_CP116940.1"/>
</dbReference>
<accession>A0ABT9Y8K7</accession>
<dbReference type="EC" id="4.2.1.44" evidence="2"/>
<protein>
    <submittedName>
        <fullName evidence="2">Inosose dehydratase</fullName>
        <ecNumber evidence="2">4.2.1.44</ecNumber>
    </submittedName>
</protein>
<name>A0ABT9Y8K7_9FIRM</name>
<dbReference type="InterPro" id="IPR036237">
    <property type="entry name" value="Xyl_isomerase-like_sf"/>
</dbReference>
<dbReference type="GO" id="GO:0050114">
    <property type="term" value="F:myo-inosose-2 dehydratase activity"/>
    <property type="evidence" value="ECO:0007669"/>
    <property type="project" value="UniProtKB-EC"/>
</dbReference>
<dbReference type="EMBL" id="JAUSUE010000013">
    <property type="protein sequence ID" value="MDQ0204173.1"/>
    <property type="molecule type" value="Genomic_DNA"/>
</dbReference>
<feature type="domain" description="Xylose isomerase-like TIM barrel" evidence="1">
    <location>
        <begin position="30"/>
        <end position="304"/>
    </location>
</feature>
<dbReference type="Gene3D" id="3.20.20.150">
    <property type="entry name" value="Divalent-metal-dependent TIM barrel enzymes"/>
    <property type="match status" value="1"/>
</dbReference>
<dbReference type="InterPro" id="IPR050312">
    <property type="entry name" value="IolE/XylAMocC-like"/>
</dbReference>
<dbReference type="PANTHER" id="PTHR12110">
    <property type="entry name" value="HYDROXYPYRUVATE ISOMERASE"/>
    <property type="match status" value="1"/>
</dbReference>
<evidence type="ECO:0000313" key="3">
    <source>
        <dbReference type="Proteomes" id="UP001239167"/>
    </source>
</evidence>
<dbReference type="InterPro" id="IPR013022">
    <property type="entry name" value="Xyl_isomerase-like_TIM-brl"/>
</dbReference>
<dbReference type="Pfam" id="PF01261">
    <property type="entry name" value="AP_endonuc_2"/>
    <property type="match status" value="1"/>
</dbReference>
<dbReference type="Proteomes" id="UP001239167">
    <property type="component" value="Unassembled WGS sequence"/>
</dbReference>
<dbReference type="SUPFAM" id="SSF51658">
    <property type="entry name" value="Xylose isomerase-like"/>
    <property type="match status" value="1"/>
</dbReference>
<sequence length="307" mass="34768">MTIHITGAPCCWGIDDVRNPYLPAWQKVLSEAAQAGYTAIELGPYGYLPLDINVVSRELEKNRISIVAGTIFDDLVSEENFGNLLKQTDDICSIITRLPKLPTEKGQHFPAPYLTIMDWGHDERDFAAGHSGRASRLKSSDWQNMIRHIIGICDRAAKWKVRPVLHPHAGGYIEFADEIDRAASDIPCEKAGFCLDTGHLKYSGMDPVQWLRKYADRLDYIHFKDINQKIYAQVMKEHIRFFDGCAKGSMCPIGTGNIDYISIHKLLIEEINYSGYITIEQERDPRNSQTSLRDVKASLDYLKSIGF</sequence>
<evidence type="ECO:0000259" key="1">
    <source>
        <dbReference type="Pfam" id="PF01261"/>
    </source>
</evidence>
<reference evidence="2 3" key="1">
    <citation type="submission" date="2023-07" db="EMBL/GenBank/DDBJ databases">
        <title>Genomic Encyclopedia of Type Strains, Phase IV (KMG-IV): sequencing the most valuable type-strain genomes for metagenomic binning, comparative biology and taxonomic classification.</title>
        <authorList>
            <person name="Goeker M."/>
        </authorList>
    </citation>
    <scope>NUCLEOTIDE SEQUENCE [LARGE SCALE GENOMIC DNA]</scope>
    <source>
        <strain evidence="2 3">DSM 16980</strain>
    </source>
</reference>
<gene>
    <name evidence="2" type="ORF">J2S01_001898</name>
</gene>
<keyword evidence="3" id="KW-1185">Reference proteome</keyword>
<proteinExistence type="predicted"/>
<dbReference type="PANTHER" id="PTHR12110:SF41">
    <property type="entry name" value="INOSOSE DEHYDRATASE"/>
    <property type="match status" value="1"/>
</dbReference>